<dbReference type="Proteomes" id="UP001160301">
    <property type="component" value="Unassembled WGS sequence"/>
</dbReference>
<reference evidence="1 2" key="1">
    <citation type="submission" date="2023-04" db="EMBL/GenBank/DDBJ databases">
        <title>The genome sequence of Polyangium sorediatum DSM14670.</title>
        <authorList>
            <person name="Zhang X."/>
        </authorList>
    </citation>
    <scope>NUCLEOTIDE SEQUENCE [LARGE SCALE GENOMIC DNA]</scope>
    <source>
        <strain evidence="1 2">DSM 14670</strain>
    </source>
</reference>
<name>A0ABT6NWK2_9BACT</name>
<evidence type="ECO:0000313" key="1">
    <source>
        <dbReference type="EMBL" id="MDI1432688.1"/>
    </source>
</evidence>
<dbReference type="RefSeq" id="WP_284720901.1">
    <property type="nucleotide sequence ID" value="NZ_JARZHI010000022.1"/>
</dbReference>
<keyword evidence="2" id="KW-1185">Reference proteome</keyword>
<dbReference type="EMBL" id="JARZHI010000022">
    <property type="protein sequence ID" value="MDI1432688.1"/>
    <property type="molecule type" value="Genomic_DNA"/>
</dbReference>
<accession>A0ABT6NWK2</accession>
<gene>
    <name evidence="1" type="ORF">QHF89_24545</name>
</gene>
<evidence type="ECO:0000313" key="2">
    <source>
        <dbReference type="Proteomes" id="UP001160301"/>
    </source>
</evidence>
<organism evidence="1 2">
    <name type="scientific">Polyangium sorediatum</name>
    <dbReference type="NCBI Taxonomy" id="889274"/>
    <lineage>
        <taxon>Bacteria</taxon>
        <taxon>Pseudomonadati</taxon>
        <taxon>Myxococcota</taxon>
        <taxon>Polyangia</taxon>
        <taxon>Polyangiales</taxon>
        <taxon>Polyangiaceae</taxon>
        <taxon>Polyangium</taxon>
    </lineage>
</organism>
<sequence length="80" mass="9012">MVELREFAFASEIDMHGARNDGPVDTPHSPLQTTIIPAILLLKASDMEERGNDHDAEPELVRRMSRLISSRFSRGPRIRG</sequence>
<protein>
    <submittedName>
        <fullName evidence="1">Uncharacterized protein</fullName>
    </submittedName>
</protein>
<proteinExistence type="predicted"/>
<comment type="caution">
    <text evidence="1">The sequence shown here is derived from an EMBL/GenBank/DDBJ whole genome shotgun (WGS) entry which is preliminary data.</text>
</comment>